<evidence type="ECO:0000313" key="2">
    <source>
        <dbReference type="EMBL" id="ACY17903.1"/>
    </source>
</evidence>
<evidence type="ECO:0000256" key="1">
    <source>
        <dbReference type="SAM" id="SignalP"/>
    </source>
</evidence>
<organism evidence="2 3">
    <name type="scientific">Haliangium ochraceum (strain DSM 14365 / JCM 11303 / SMP-2)</name>
    <dbReference type="NCBI Taxonomy" id="502025"/>
    <lineage>
        <taxon>Bacteria</taxon>
        <taxon>Pseudomonadati</taxon>
        <taxon>Myxococcota</taxon>
        <taxon>Polyangia</taxon>
        <taxon>Haliangiales</taxon>
        <taxon>Kofleriaceae</taxon>
        <taxon>Haliangium</taxon>
    </lineage>
</organism>
<keyword evidence="3" id="KW-1185">Reference proteome</keyword>
<dbReference type="STRING" id="502025.Hoch_5419"/>
<proteinExistence type="predicted"/>
<dbReference type="OrthoDB" id="5523492at2"/>
<evidence type="ECO:0000313" key="3">
    <source>
        <dbReference type="Proteomes" id="UP000001880"/>
    </source>
</evidence>
<dbReference type="KEGG" id="hoh:Hoch_5419"/>
<accession>D0LYN7</accession>
<name>D0LYN7_HALO1</name>
<feature type="chain" id="PRO_5003011784" description="Lipoprotein" evidence="1">
    <location>
        <begin position="30"/>
        <end position="221"/>
    </location>
</feature>
<dbReference type="eggNOG" id="ENOG50319EQ">
    <property type="taxonomic scope" value="Bacteria"/>
</dbReference>
<dbReference type="EMBL" id="CP001804">
    <property type="protein sequence ID" value="ACY17903.1"/>
    <property type="molecule type" value="Genomic_DNA"/>
</dbReference>
<dbReference type="AlphaFoldDB" id="D0LYN7"/>
<sequence>MFRNFRNRIAPSRVLLLSALAAFALSACGGDDAGDPPGTPDPEQPAEIVQAVSSKAVVKRKRPSLLANDLAQALSLPRAELCQELSAYDCFEAHQILLGGVEPFVLRIDEPIEVASVAAPLAADRIALMACGERAERDFADPASAVIFGEIADDPAAADKDAYAAVADRLYENLLARPARDIERDSLVGFLDELGESQEPARDWAQLGCYAVATSTEFLFY</sequence>
<reference evidence="2 3" key="1">
    <citation type="journal article" date="2010" name="Stand. Genomic Sci.">
        <title>Complete genome sequence of Haliangium ochraceum type strain (SMP-2).</title>
        <authorList>
            <consortium name="US DOE Joint Genome Institute (JGI-PGF)"/>
            <person name="Ivanova N."/>
            <person name="Daum C."/>
            <person name="Lang E."/>
            <person name="Abt B."/>
            <person name="Kopitz M."/>
            <person name="Saunders E."/>
            <person name="Lapidus A."/>
            <person name="Lucas S."/>
            <person name="Glavina Del Rio T."/>
            <person name="Nolan M."/>
            <person name="Tice H."/>
            <person name="Copeland A."/>
            <person name="Cheng J.F."/>
            <person name="Chen F."/>
            <person name="Bruce D."/>
            <person name="Goodwin L."/>
            <person name="Pitluck S."/>
            <person name="Mavromatis K."/>
            <person name="Pati A."/>
            <person name="Mikhailova N."/>
            <person name="Chen A."/>
            <person name="Palaniappan K."/>
            <person name="Land M."/>
            <person name="Hauser L."/>
            <person name="Chang Y.J."/>
            <person name="Jeffries C.D."/>
            <person name="Detter J.C."/>
            <person name="Brettin T."/>
            <person name="Rohde M."/>
            <person name="Goker M."/>
            <person name="Bristow J."/>
            <person name="Markowitz V."/>
            <person name="Eisen J.A."/>
            <person name="Hugenholtz P."/>
            <person name="Kyrpides N.C."/>
            <person name="Klenk H.P."/>
        </authorList>
    </citation>
    <scope>NUCLEOTIDE SEQUENCE [LARGE SCALE GENOMIC DNA]</scope>
    <source>
        <strain evidence="3">DSM 14365 / CIP 107738 / JCM 11303 / AJ 13395 / SMP-2</strain>
    </source>
</reference>
<feature type="signal peptide" evidence="1">
    <location>
        <begin position="1"/>
        <end position="29"/>
    </location>
</feature>
<dbReference type="RefSeq" id="WP_012830495.1">
    <property type="nucleotide sequence ID" value="NC_013440.1"/>
</dbReference>
<dbReference type="HOGENOM" id="CLU_108866_0_0_7"/>
<protein>
    <recommendedName>
        <fullName evidence="4">Lipoprotein</fullName>
    </recommendedName>
</protein>
<keyword evidence="1" id="KW-0732">Signal</keyword>
<dbReference type="Proteomes" id="UP000001880">
    <property type="component" value="Chromosome"/>
</dbReference>
<evidence type="ECO:0008006" key="4">
    <source>
        <dbReference type="Google" id="ProtNLM"/>
    </source>
</evidence>
<gene>
    <name evidence="2" type="ordered locus">Hoch_5419</name>
</gene>
<dbReference type="PROSITE" id="PS51257">
    <property type="entry name" value="PROKAR_LIPOPROTEIN"/>
    <property type="match status" value="1"/>
</dbReference>